<evidence type="ECO:0000256" key="5">
    <source>
        <dbReference type="ARBA" id="ARBA00022960"/>
    </source>
</evidence>
<feature type="transmembrane region" description="Helical" evidence="17">
    <location>
        <begin position="80"/>
        <end position="99"/>
    </location>
</feature>
<evidence type="ECO:0000256" key="14">
    <source>
        <dbReference type="ARBA" id="ARBA00044770"/>
    </source>
</evidence>
<evidence type="ECO:0000256" key="7">
    <source>
        <dbReference type="ARBA" id="ARBA00022989"/>
    </source>
</evidence>
<dbReference type="PROSITE" id="PS00428">
    <property type="entry name" value="FTSW_RODA_SPOVE"/>
    <property type="match status" value="1"/>
</dbReference>
<feature type="transmembrane region" description="Helical" evidence="17">
    <location>
        <begin position="197"/>
        <end position="216"/>
    </location>
</feature>
<feature type="transmembrane region" description="Helical" evidence="17">
    <location>
        <begin position="288"/>
        <end position="309"/>
    </location>
</feature>
<evidence type="ECO:0000256" key="9">
    <source>
        <dbReference type="ARBA" id="ARBA00032370"/>
    </source>
</evidence>
<dbReference type="Pfam" id="PF01098">
    <property type="entry name" value="FTSW_RODA_SPOVE"/>
    <property type="match status" value="1"/>
</dbReference>
<organism evidence="18 19">
    <name type="scientific">Apilactobacillus xinyiensis</name>
    <dbReference type="NCBI Taxonomy" id="2841032"/>
    <lineage>
        <taxon>Bacteria</taxon>
        <taxon>Bacillati</taxon>
        <taxon>Bacillota</taxon>
        <taxon>Bacilli</taxon>
        <taxon>Lactobacillales</taxon>
        <taxon>Lactobacillaceae</taxon>
        <taxon>Apilactobacillus</taxon>
    </lineage>
</organism>
<feature type="transmembrane region" description="Helical" evidence="17">
    <location>
        <begin position="354"/>
        <end position="375"/>
    </location>
</feature>
<reference evidence="18 19" key="1">
    <citation type="submission" date="2021-11" db="EMBL/GenBank/DDBJ databases">
        <title>Comparative genomics of bee honey and flower isolates.</title>
        <authorList>
            <person name="Bechtner J.D."/>
            <person name="Gallus M.K."/>
            <person name="Ehrmann M."/>
        </authorList>
    </citation>
    <scope>NUCLEOTIDE SEQUENCE [LARGE SCALE GENOMIC DNA]</scope>
    <source>
        <strain evidence="18 19">M161</strain>
    </source>
</reference>
<protein>
    <recommendedName>
        <fullName evidence="12">Probable peptidoglycan glycosyltransferase FtsW</fullName>
        <ecNumber evidence="14">2.4.99.28</ecNumber>
    </recommendedName>
    <alternativeName>
        <fullName evidence="13">Cell division protein FtsW</fullName>
    </alternativeName>
    <alternativeName>
        <fullName evidence="10">Cell wall polymerase</fullName>
    </alternativeName>
    <alternativeName>
        <fullName evidence="9">Peptidoglycan polymerase</fullName>
    </alternativeName>
</protein>
<dbReference type="InterPro" id="IPR001182">
    <property type="entry name" value="FtsW/RodA"/>
</dbReference>
<keyword evidence="19" id="KW-1185">Reference proteome</keyword>
<dbReference type="PANTHER" id="PTHR30474">
    <property type="entry name" value="CELL CYCLE PROTEIN"/>
    <property type="match status" value="1"/>
</dbReference>
<evidence type="ECO:0000256" key="17">
    <source>
        <dbReference type="SAM" id="Phobius"/>
    </source>
</evidence>
<gene>
    <name evidence="18" type="ORF">LNP07_04260</name>
</gene>
<keyword evidence="2" id="KW-0328">Glycosyltransferase</keyword>
<evidence type="ECO:0000256" key="15">
    <source>
        <dbReference type="ARBA" id="ARBA00049902"/>
    </source>
</evidence>
<comment type="caution">
    <text evidence="18">The sequence shown here is derived from an EMBL/GenBank/DDBJ whole genome shotgun (WGS) entry which is preliminary data.</text>
</comment>
<evidence type="ECO:0000256" key="4">
    <source>
        <dbReference type="ARBA" id="ARBA00022692"/>
    </source>
</evidence>
<keyword evidence="8 17" id="KW-0472">Membrane</keyword>
<comment type="similarity">
    <text evidence="11">Belongs to the SEDS family. FtsW subfamily.</text>
</comment>
<dbReference type="RefSeq" id="WP_220728190.1">
    <property type="nucleotide sequence ID" value="NZ_BPLM01000005.1"/>
</dbReference>
<dbReference type="InterPro" id="IPR018365">
    <property type="entry name" value="Cell_cycle_FtsW-rel_CS"/>
</dbReference>
<dbReference type="EC" id="2.4.99.28" evidence="14"/>
<dbReference type="Proteomes" id="UP001522905">
    <property type="component" value="Unassembled WGS sequence"/>
</dbReference>
<evidence type="ECO:0000256" key="8">
    <source>
        <dbReference type="ARBA" id="ARBA00023136"/>
    </source>
</evidence>
<sequence>MKKLNTLKGHLKNLDYYIFIPYIILSLIGIIMVYSASYSTVKSSDPSGIMLKQGLYFVAGLVIIITLMSGNNKIVKSKGFVSSLGFLLTVALAYLWFFGTKVNGAAGWINLGPINIQPAEIAKVYFIIRFARVIKLEDYKIRDDNWIDVFKGRITLSFVILFLIFKQPDLGGALINFLIIAIMILASGIYWKKALKLFFVGVLFFIAIFGIAVGFIKLGMWHSYQANRIISFINPFKDHDAGYQVINSYYALSNGGIFGRGLGNSVQKNGYLPEPNTDFIMAVISEELGLIMVILILALLMFMVCRVIVIGVRSSFVYDKLVCYGVAFYMTVQSLINTGAVTGMMPITGVTFPFISYGGSSMLTLSFCIGLTLVISANQGKRS</sequence>
<proteinExistence type="inferred from homology"/>
<dbReference type="EMBL" id="JAJIAO010000003">
    <property type="protein sequence ID" value="MCK8624723.1"/>
    <property type="molecule type" value="Genomic_DNA"/>
</dbReference>
<comment type="subcellular location">
    <subcellularLocation>
        <location evidence="1">Membrane</location>
        <topology evidence="1">Multi-pass membrane protein</topology>
    </subcellularLocation>
</comment>
<evidence type="ECO:0000256" key="16">
    <source>
        <dbReference type="ARBA" id="ARBA00049966"/>
    </source>
</evidence>
<keyword evidence="5" id="KW-0133">Cell shape</keyword>
<evidence type="ECO:0000313" key="18">
    <source>
        <dbReference type="EMBL" id="MCK8624723.1"/>
    </source>
</evidence>
<comment type="function">
    <text evidence="16">Peptidoglycan polymerase that is essential for cell division.</text>
</comment>
<evidence type="ECO:0000256" key="12">
    <source>
        <dbReference type="ARBA" id="ARBA00041185"/>
    </source>
</evidence>
<evidence type="ECO:0000313" key="19">
    <source>
        <dbReference type="Proteomes" id="UP001522905"/>
    </source>
</evidence>
<keyword evidence="7 17" id="KW-1133">Transmembrane helix</keyword>
<dbReference type="PANTHER" id="PTHR30474:SF2">
    <property type="entry name" value="PEPTIDOGLYCAN GLYCOSYLTRANSFERASE FTSW-RELATED"/>
    <property type="match status" value="1"/>
</dbReference>
<evidence type="ECO:0000256" key="6">
    <source>
        <dbReference type="ARBA" id="ARBA00022984"/>
    </source>
</evidence>
<keyword evidence="6" id="KW-0573">Peptidoglycan synthesis</keyword>
<comment type="catalytic activity">
    <reaction evidence="15">
        <text>[GlcNAc-(1-&gt;4)-Mur2Ac(oyl-L-Ala-gamma-D-Glu-L-Lys-D-Ala-D-Ala)](n)-di-trans,octa-cis-undecaprenyl diphosphate + beta-D-GlcNAc-(1-&gt;4)-Mur2Ac(oyl-L-Ala-gamma-D-Glu-L-Lys-D-Ala-D-Ala)-di-trans,octa-cis-undecaprenyl diphosphate = [GlcNAc-(1-&gt;4)-Mur2Ac(oyl-L-Ala-gamma-D-Glu-L-Lys-D-Ala-D-Ala)](n+1)-di-trans,octa-cis-undecaprenyl diphosphate + di-trans,octa-cis-undecaprenyl diphosphate + H(+)</text>
        <dbReference type="Rhea" id="RHEA:23708"/>
        <dbReference type="Rhea" id="RHEA-COMP:9602"/>
        <dbReference type="Rhea" id="RHEA-COMP:9603"/>
        <dbReference type="ChEBI" id="CHEBI:15378"/>
        <dbReference type="ChEBI" id="CHEBI:58405"/>
        <dbReference type="ChEBI" id="CHEBI:60033"/>
        <dbReference type="ChEBI" id="CHEBI:78435"/>
        <dbReference type="EC" id="2.4.99.28"/>
    </reaction>
</comment>
<feature type="transmembrane region" description="Helical" evidence="17">
    <location>
        <begin position="16"/>
        <end position="37"/>
    </location>
</feature>
<evidence type="ECO:0000256" key="11">
    <source>
        <dbReference type="ARBA" id="ARBA00038053"/>
    </source>
</evidence>
<evidence type="ECO:0000256" key="13">
    <source>
        <dbReference type="ARBA" id="ARBA00041418"/>
    </source>
</evidence>
<evidence type="ECO:0000256" key="1">
    <source>
        <dbReference type="ARBA" id="ARBA00004141"/>
    </source>
</evidence>
<evidence type="ECO:0000256" key="2">
    <source>
        <dbReference type="ARBA" id="ARBA00022676"/>
    </source>
</evidence>
<feature type="transmembrane region" description="Helical" evidence="17">
    <location>
        <begin position="171"/>
        <end position="190"/>
    </location>
</feature>
<evidence type="ECO:0000256" key="10">
    <source>
        <dbReference type="ARBA" id="ARBA00033270"/>
    </source>
</evidence>
<feature type="transmembrane region" description="Helical" evidence="17">
    <location>
        <begin position="321"/>
        <end position="342"/>
    </location>
</feature>
<accession>A0ABT0I1X4</accession>
<keyword evidence="3" id="KW-0808">Transferase</keyword>
<name>A0ABT0I1X4_9LACO</name>
<feature type="transmembrane region" description="Helical" evidence="17">
    <location>
        <begin position="49"/>
        <end position="68"/>
    </location>
</feature>
<keyword evidence="4 17" id="KW-0812">Transmembrane</keyword>
<evidence type="ECO:0000256" key="3">
    <source>
        <dbReference type="ARBA" id="ARBA00022679"/>
    </source>
</evidence>